<name>A0ABW5MMS7_9SPHI</name>
<sequence>MNAAEGYKKQMNKFSAGIVLMIFLLFSFVLMSSAMPRFCFFLMPKRKSPSAAVSRSKTARRIQALIYALFVVVFIGGHAFATLRFCFFSIKRPAKQA</sequence>
<keyword evidence="1" id="KW-1133">Transmembrane helix</keyword>
<comment type="caution">
    <text evidence="2">The sequence shown here is derived from an EMBL/GenBank/DDBJ whole genome shotgun (WGS) entry which is preliminary data.</text>
</comment>
<evidence type="ECO:0000313" key="2">
    <source>
        <dbReference type="EMBL" id="MFD2584407.1"/>
    </source>
</evidence>
<keyword evidence="1" id="KW-0812">Transmembrane</keyword>
<dbReference type="RefSeq" id="WP_379081428.1">
    <property type="nucleotide sequence ID" value="NZ_JBHULL010000034.1"/>
</dbReference>
<dbReference type="EMBL" id="JBHULL010000034">
    <property type="protein sequence ID" value="MFD2584407.1"/>
    <property type="molecule type" value="Genomic_DNA"/>
</dbReference>
<evidence type="ECO:0000256" key="1">
    <source>
        <dbReference type="SAM" id="Phobius"/>
    </source>
</evidence>
<gene>
    <name evidence="2" type="ORF">ACFSR6_18045</name>
</gene>
<keyword evidence="1" id="KW-0472">Membrane</keyword>
<keyword evidence="3" id="KW-1185">Reference proteome</keyword>
<organism evidence="2 3">
    <name type="scientific">Pedobacter vanadiisoli</name>
    <dbReference type="NCBI Taxonomy" id="1761975"/>
    <lineage>
        <taxon>Bacteria</taxon>
        <taxon>Pseudomonadati</taxon>
        <taxon>Bacteroidota</taxon>
        <taxon>Sphingobacteriia</taxon>
        <taxon>Sphingobacteriales</taxon>
        <taxon>Sphingobacteriaceae</taxon>
        <taxon>Pedobacter</taxon>
    </lineage>
</organism>
<protein>
    <submittedName>
        <fullName evidence="2">Uncharacterized protein</fullName>
    </submittedName>
</protein>
<feature type="transmembrane region" description="Helical" evidence="1">
    <location>
        <begin position="64"/>
        <end position="90"/>
    </location>
</feature>
<proteinExistence type="predicted"/>
<reference evidence="3" key="1">
    <citation type="journal article" date="2019" name="Int. J. Syst. Evol. Microbiol.">
        <title>The Global Catalogue of Microorganisms (GCM) 10K type strain sequencing project: providing services to taxonomists for standard genome sequencing and annotation.</title>
        <authorList>
            <consortium name="The Broad Institute Genomics Platform"/>
            <consortium name="The Broad Institute Genome Sequencing Center for Infectious Disease"/>
            <person name="Wu L."/>
            <person name="Ma J."/>
        </authorList>
    </citation>
    <scope>NUCLEOTIDE SEQUENCE [LARGE SCALE GENOMIC DNA]</scope>
    <source>
        <strain evidence="3">KCTC 42866</strain>
    </source>
</reference>
<accession>A0ABW5MMS7</accession>
<dbReference type="Proteomes" id="UP001597461">
    <property type="component" value="Unassembled WGS sequence"/>
</dbReference>
<feature type="transmembrane region" description="Helical" evidence="1">
    <location>
        <begin position="18"/>
        <end position="43"/>
    </location>
</feature>
<evidence type="ECO:0000313" key="3">
    <source>
        <dbReference type="Proteomes" id="UP001597461"/>
    </source>
</evidence>